<proteinExistence type="predicted"/>
<feature type="compositionally biased region" description="Polar residues" evidence="1">
    <location>
        <begin position="21"/>
        <end position="34"/>
    </location>
</feature>
<dbReference type="AlphaFoldDB" id="A0A9N8GZC7"/>
<accession>A0A9N8GZC7</accession>
<reference evidence="2" key="1">
    <citation type="submission" date="2020-06" db="EMBL/GenBank/DDBJ databases">
        <authorList>
            <consortium name="Plant Systems Biology data submission"/>
        </authorList>
    </citation>
    <scope>NUCLEOTIDE SEQUENCE</scope>
    <source>
        <strain evidence="2">D6</strain>
    </source>
</reference>
<organism evidence="2 3">
    <name type="scientific">Seminavis robusta</name>
    <dbReference type="NCBI Taxonomy" id="568900"/>
    <lineage>
        <taxon>Eukaryota</taxon>
        <taxon>Sar</taxon>
        <taxon>Stramenopiles</taxon>
        <taxon>Ochrophyta</taxon>
        <taxon>Bacillariophyta</taxon>
        <taxon>Bacillariophyceae</taxon>
        <taxon>Bacillariophycidae</taxon>
        <taxon>Naviculales</taxon>
        <taxon>Naviculaceae</taxon>
        <taxon>Seminavis</taxon>
    </lineage>
</organism>
<dbReference type="OrthoDB" id="39910at2759"/>
<keyword evidence="3" id="KW-1185">Reference proteome</keyword>
<comment type="caution">
    <text evidence="2">The sequence shown here is derived from an EMBL/GenBank/DDBJ whole genome shotgun (WGS) entry which is preliminary data.</text>
</comment>
<evidence type="ECO:0000313" key="2">
    <source>
        <dbReference type="EMBL" id="CAB9496178.1"/>
    </source>
</evidence>
<sequence>MASNQNPNDNSDGDIAPSMPQWRSVQVGSRQPQLVPQAASVPKSAPGNDDVIDKASFFRAREPEVEKQNKPKCPWVCPNLRPVPAFYPLEKSSRFVDDDTDTVTERLAECLRVLSVQAVFNNEAASAYLMTSEGVEMHLSLWKTTGEKSGIVVELQRRKGDSIAFHRYSRYILDAAIGDFDVTQHLATQGVDMDLVYSKKVQRLLNVELQGKSKDTEHENAVIAIEIAHGLLMKDRMDARQLGLESLCLLTDPKKTGITTALIASHVVLLGTARGIQGLSKGADLGDDIIFDEAPFQGIREAILSLVQFSRIGEDVEFENEEEDAETMGALHNLALAVLANALDVVENQDRFDDNPEETEKKPSAIKTAPCSEIAGAFLDESGEISKAEIMKTLISELGKASKKPHNACLSARCIGSLCRASDKAKRRAKELGAKNVVSTALDVGVRTHLKLETECNKVTKVLQAPTREDN</sequence>
<feature type="compositionally biased region" description="Polar residues" evidence="1">
    <location>
        <begin position="1"/>
        <end position="10"/>
    </location>
</feature>
<protein>
    <submittedName>
        <fullName evidence="2">Uncharacterized protein</fullName>
    </submittedName>
</protein>
<gene>
    <name evidence="2" type="ORF">SEMRO_2_G001540.1</name>
</gene>
<evidence type="ECO:0000313" key="3">
    <source>
        <dbReference type="Proteomes" id="UP001153069"/>
    </source>
</evidence>
<feature type="region of interest" description="Disordered" evidence="1">
    <location>
        <begin position="1"/>
        <end position="50"/>
    </location>
</feature>
<dbReference type="Proteomes" id="UP001153069">
    <property type="component" value="Unassembled WGS sequence"/>
</dbReference>
<dbReference type="EMBL" id="CAICTM010000002">
    <property type="protein sequence ID" value="CAB9496178.1"/>
    <property type="molecule type" value="Genomic_DNA"/>
</dbReference>
<evidence type="ECO:0000256" key="1">
    <source>
        <dbReference type="SAM" id="MobiDB-lite"/>
    </source>
</evidence>
<name>A0A9N8GZC7_9STRA</name>